<keyword evidence="7" id="KW-0967">Endosome</keyword>
<comment type="caution">
    <text evidence="13">The sequence shown here is derived from an EMBL/GenBank/DDBJ whole genome shotgun (WGS) entry which is preliminary data.</text>
</comment>
<dbReference type="GO" id="GO:0005768">
    <property type="term" value="C:endosome"/>
    <property type="evidence" value="ECO:0007669"/>
    <property type="project" value="UniProtKB-SubCell"/>
</dbReference>
<dbReference type="Gene3D" id="3.80.10.10">
    <property type="entry name" value="Ribonuclease Inhibitor"/>
    <property type="match status" value="2"/>
</dbReference>
<dbReference type="SMART" id="SM00369">
    <property type="entry name" value="LRR_TYP"/>
    <property type="match status" value="3"/>
</dbReference>
<proteinExistence type="predicted"/>
<keyword evidence="11" id="KW-0325">Glycoprotein</keyword>
<keyword evidence="6" id="KW-0677">Repeat</keyword>
<keyword evidence="10" id="KW-0675">Receptor</keyword>
<keyword evidence="3" id="KW-0433">Leucine-rich repeat</keyword>
<evidence type="ECO:0000256" key="9">
    <source>
        <dbReference type="ARBA" id="ARBA00023136"/>
    </source>
</evidence>
<dbReference type="Pfam" id="PF13855">
    <property type="entry name" value="LRR_8"/>
    <property type="match status" value="1"/>
</dbReference>
<evidence type="ECO:0000256" key="2">
    <source>
        <dbReference type="ARBA" id="ARBA00004370"/>
    </source>
</evidence>
<dbReference type="InterPro" id="IPR001611">
    <property type="entry name" value="Leu-rich_rpt"/>
</dbReference>
<dbReference type="AlphaFoldDB" id="A0AAV4W8C7"/>
<feature type="chain" id="PRO_5043752823" evidence="12">
    <location>
        <begin position="18"/>
        <end position="312"/>
    </location>
</feature>
<keyword evidence="14" id="KW-1185">Reference proteome</keyword>
<sequence length="312" mass="35293">MMIFLLWSLSLLSSGWACLWESIPPCSCRPIGTRTTEVTCTGAISVDELQNSLIRVQGQPIQTLFVMDSSLLYFPSDVFMGLKVEKLHLFNSTLADLTDSEEAFEGLGKSLKTLVIEECTILNGLRWEELKNLKNLTTLKTVKANLNAIDSDISEIAHLNLDNLELIQDSISYIDDKAFAPFQNLKVLSLKRNYISEVKRSMLPSPATKLAVINLSYNQIEMLPSDIFEDMPQLTYVILSANELATIDQTTFSPVWRQLKKLDLLDNPMRCDCRMKWMLGLQYPINTWANCALPPFLNGTSIVDLRREQLTC</sequence>
<keyword evidence="5 12" id="KW-0732">Signal</keyword>
<feature type="signal peptide" evidence="12">
    <location>
        <begin position="1"/>
        <end position="17"/>
    </location>
</feature>
<evidence type="ECO:0000256" key="1">
    <source>
        <dbReference type="ARBA" id="ARBA00004177"/>
    </source>
</evidence>
<dbReference type="EMBL" id="BPLQ01014200">
    <property type="protein sequence ID" value="GIY78064.1"/>
    <property type="molecule type" value="Genomic_DNA"/>
</dbReference>
<name>A0AAV4W8C7_9ARAC</name>
<evidence type="ECO:0000256" key="4">
    <source>
        <dbReference type="ARBA" id="ARBA00022692"/>
    </source>
</evidence>
<keyword evidence="9" id="KW-0472">Membrane</keyword>
<evidence type="ECO:0000256" key="10">
    <source>
        <dbReference type="ARBA" id="ARBA00023170"/>
    </source>
</evidence>
<gene>
    <name evidence="13" type="primary">AVEN_234404_1</name>
    <name evidence="13" type="ORF">CDAR_282791</name>
</gene>
<evidence type="ECO:0000313" key="13">
    <source>
        <dbReference type="EMBL" id="GIY78064.1"/>
    </source>
</evidence>
<protein>
    <submittedName>
        <fullName evidence="13">Uncharacterized protein</fullName>
    </submittedName>
</protein>
<reference evidence="13 14" key="1">
    <citation type="submission" date="2021-06" db="EMBL/GenBank/DDBJ databases">
        <title>Caerostris darwini draft genome.</title>
        <authorList>
            <person name="Kono N."/>
            <person name="Arakawa K."/>
        </authorList>
    </citation>
    <scope>NUCLEOTIDE SEQUENCE [LARGE SCALE GENOMIC DNA]</scope>
</reference>
<dbReference type="PANTHER" id="PTHR47410:SF5">
    <property type="entry name" value="TOLL-LIKE RECEPTOR 3"/>
    <property type="match status" value="1"/>
</dbReference>
<dbReference type="PANTHER" id="PTHR47410">
    <property type="entry name" value="TOLL-LIKE RECEPTOR 7-RELATED"/>
    <property type="match status" value="1"/>
</dbReference>
<comment type="subcellular location">
    <subcellularLocation>
        <location evidence="1">Endosome</location>
    </subcellularLocation>
    <subcellularLocation>
        <location evidence="2">Membrane</location>
    </subcellularLocation>
</comment>
<dbReference type="SUPFAM" id="SSF52058">
    <property type="entry name" value="L domain-like"/>
    <property type="match status" value="1"/>
</dbReference>
<evidence type="ECO:0000256" key="3">
    <source>
        <dbReference type="ARBA" id="ARBA00022614"/>
    </source>
</evidence>
<evidence type="ECO:0000256" key="12">
    <source>
        <dbReference type="SAM" id="SignalP"/>
    </source>
</evidence>
<evidence type="ECO:0000256" key="8">
    <source>
        <dbReference type="ARBA" id="ARBA00022989"/>
    </source>
</evidence>
<dbReference type="InterPro" id="IPR003591">
    <property type="entry name" value="Leu-rich_rpt_typical-subtyp"/>
</dbReference>
<accession>A0AAV4W8C7</accession>
<evidence type="ECO:0000256" key="7">
    <source>
        <dbReference type="ARBA" id="ARBA00022753"/>
    </source>
</evidence>
<dbReference type="GO" id="GO:0016020">
    <property type="term" value="C:membrane"/>
    <property type="evidence" value="ECO:0007669"/>
    <property type="project" value="UniProtKB-SubCell"/>
</dbReference>
<keyword evidence="8" id="KW-1133">Transmembrane helix</keyword>
<evidence type="ECO:0000256" key="5">
    <source>
        <dbReference type="ARBA" id="ARBA00022729"/>
    </source>
</evidence>
<evidence type="ECO:0000256" key="6">
    <source>
        <dbReference type="ARBA" id="ARBA00022737"/>
    </source>
</evidence>
<organism evidence="13 14">
    <name type="scientific">Caerostris darwini</name>
    <dbReference type="NCBI Taxonomy" id="1538125"/>
    <lineage>
        <taxon>Eukaryota</taxon>
        <taxon>Metazoa</taxon>
        <taxon>Ecdysozoa</taxon>
        <taxon>Arthropoda</taxon>
        <taxon>Chelicerata</taxon>
        <taxon>Arachnida</taxon>
        <taxon>Araneae</taxon>
        <taxon>Araneomorphae</taxon>
        <taxon>Entelegynae</taxon>
        <taxon>Araneoidea</taxon>
        <taxon>Araneidae</taxon>
        <taxon>Caerostris</taxon>
    </lineage>
</organism>
<dbReference type="InterPro" id="IPR032675">
    <property type="entry name" value="LRR_dom_sf"/>
</dbReference>
<dbReference type="Proteomes" id="UP001054837">
    <property type="component" value="Unassembled WGS sequence"/>
</dbReference>
<evidence type="ECO:0000256" key="11">
    <source>
        <dbReference type="ARBA" id="ARBA00023180"/>
    </source>
</evidence>
<evidence type="ECO:0000313" key="14">
    <source>
        <dbReference type="Proteomes" id="UP001054837"/>
    </source>
</evidence>
<keyword evidence="4" id="KW-0812">Transmembrane</keyword>